<dbReference type="OrthoDB" id="7326421at2759"/>
<dbReference type="EMBL" id="CAJQZP010001030">
    <property type="protein sequence ID" value="CAG5010326.1"/>
    <property type="molecule type" value="Genomic_DNA"/>
</dbReference>
<feature type="region of interest" description="Disordered" evidence="2">
    <location>
        <begin position="63"/>
        <end position="84"/>
    </location>
</feature>
<feature type="compositionally biased region" description="Basic and acidic residues" evidence="2">
    <location>
        <begin position="168"/>
        <end position="223"/>
    </location>
</feature>
<feature type="region of interest" description="Disordered" evidence="2">
    <location>
        <begin position="137"/>
        <end position="223"/>
    </location>
</feature>
<evidence type="ECO:0000313" key="3">
    <source>
        <dbReference type="EMBL" id="CAG5010326.1"/>
    </source>
</evidence>
<keyword evidence="1" id="KW-0853">WD repeat</keyword>
<keyword evidence="4" id="KW-1185">Reference proteome</keyword>
<name>A0A8S3XA37_PARAO</name>
<proteinExistence type="predicted"/>
<feature type="repeat" description="WD" evidence="1">
    <location>
        <begin position="13"/>
        <end position="47"/>
    </location>
</feature>
<gene>
    <name evidence="3" type="ORF">PAPOLLO_LOCUS15410</name>
</gene>
<feature type="non-terminal residue" evidence="3">
    <location>
        <position position="1"/>
    </location>
</feature>
<sequence length="223" mass="24360">VWDIGQGACVSIFGGHVPSALSCSWSPRPQLHSLVLSGGADCALRLWRAGDHPAAAHTDTVQHFVTKRDKKKNQKEEKKAEEDKNYVGGQAHVVSADKINISKKYLLPIIYKQIANCHLQGARQMLQNYIEKNTESCNGKKEAGNNGEGDFNELTENKNSSVNNKDAFTPDKDAETPDKDAETPDKDASTPDKDAETPDKDAETPEKDAETPDKDASTPDKDA</sequence>
<accession>A0A8S3XA37</accession>
<comment type="caution">
    <text evidence="3">The sequence shown here is derived from an EMBL/GenBank/DDBJ whole genome shotgun (WGS) entry which is preliminary data.</text>
</comment>
<feature type="compositionally biased region" description="Polar residues" evidence="2">
    <location>
        <begin position="157"/>
        <end position="166"/>
    </location>
</feature>
<evidence type="ECO:0000256" key="2">
    <source>
        <dbReference type="SAM" id="MobiDB-lite"/>
    </source>
</evidence>
<evidence type="ECO:0000313" key="4">
    <source>
        <dbReference type="Proteomes" id="UP000691718"/>
    </source>
</evidence>
<dbReference type="AlphaFoldDB" id="A0A8S3XA37"/>
<dbReference type="PROSITE" id="PS50082">
    <property type="entry name" value="WD_REPEATS_2"/>
    <property type="match status" value="1"/>
</dbReference>
<feature type="compositionally biased region" description="Basic and acidic residues" evidence="2">
    <location>
        <begin position="74"/>
        <end position="84"/>
    </location>
</feature>
<organism evidence="3 4">
    <name type="scientific">Parnassius apollo</name>
    <name type="common">Apollo butterfly</name>
    <name type="synonym">Papilio apollo</name>
    <dbReference type="NCBI Taxonomy" id="110799"/>
    <lineage>
        <taxon>Eukaryota</taxon>
        <taxon>Metazoa</taxon>
        <taxon>Ecdysozoa</taxon>
        <taxon>Arthropoda</taxon>
        <taxon>Hexapoda</taxon>
        <taxon>Insecta</taxon>
        <taxon>Pterygota</taxon>
        <taxon>Neoptera</taxon>
        <taxon>Endopterygota</taxon>
        <taxon>Lepidoptera</taxon>
        <taxon>Glossata</taxon>
        <taxon>Ditrysia</taxon>
        <taxon>Papilionoidea</taxon>
        <taxon>Papilionidae</taxon>
        <taxon>Parnassiinae</taxon>
        <taxon>Parnassini</taxon>
        <taxon>Parnassius</taxon>
        <taxon>Parnassius</taxon>
    </lineage>
</organism>
<evidence type="ECO:0000256" key="1">
    <source>
        <dbReference type="PROSITE-ProRule" id="PRU00221"/>
    </source>
</evidence>
<dbReference type="Proteomes" id="UP000691718">
    <property type="component" value="Unassembled WGS sequence"/>
</dbReference>
<protein>
    <submittedName>
        <fullName evidence="3">(apollo) hypothetical protein</fullName>
    </submittedName>
</protein>
<dbReference type="InterPro" id="IPR001680">
    <property type="entry name" value="WD40_rpt"/>
</dbReference>
<reference evidence="3" key="1">
    <citation type="submission" date="2021-04" db="EMBL/GenBank/DDBJ databases">
        <authorList>
            <person name="Tunstrom K."/>
        </authorList>
    </citation>
    <scope>NUCLEOTIDE SEQUENCE</scope>
</reference>